<gene>
    <name evidence="1" type="ORF">PMEA_00027229</name>
</gene>
<protein>
    <submittedName>
        <fullName evidence="1">Uncharacterized protein</fullName>
    </submittedName>
</protein>
<dbReference type="AlphaFoldDB" id="A0AAU9XN94"/>
<evidence type="ECO:0000313" key="2">
    <source>
        <dbReference type="Proteomes" id="UP001159428"/>
    </source>
</evidence>
<reference evidence="1 2" key="1">
    <citation type="submission" date="2022-05" db="EMBL/GenBank/DDBJ databases">
        <authorList>
            <consortium name="Genoscope - CEA"/>
            <person name="William W."/>
        </authorList>
    </citation>
    <scope>NUCLEOTIDE SEQUENCE [LARGE SCALE GENOMIC DNA]</scope>
</reference>
<keyword evidence="2" id="KW-1185">Reference proteome</keyword>
<comment type="caution">
    <text evidence="1">The sequence shown here is derived from an EMBL/GenBank/DDBJ whole genome shotgun (WGS) entry which is preliminary data.</text>
</comment>
<dbReference type="Proteomes" id="UP001159428">
    <property type="component" value="Unassembled WGS sequence"/>
</dbReference>
<evidence type="ECO:0000313" key="1">
    <source>
        <dbReference type="EMBL" id="CAH3153706.1"/>
    </source>
</evidence>
<accession>A0AAU9XN94</accession>
<dbReference type="EMBL" id="CALNXJ010000054">
    <property type="protein sequence ID" value="CAH3153706.1"/>
    <property type="molecule type" value="Genomic_DNA"/>
</dbReference>
<name>A0AAU9XN94_9CNID</name>
<organism evidence="1 2">
    <name type="scientific">Pocillopora meandrina</name>
    <dbReference type="NCBI Taxonomy" id="46732"/>
    <lineage>
        <taxon>Eukaryota</taxon>
        <taxon>Metazoa</taxon>
        <taxon>Cnidaria</taxon>
        <taxon>Anthozoa</taxon>
        <taxon>Hexacorallia</taxon>
        <taxon>Scleractinia</taxon>
        <taxon>Astrocoeniina</taxon>
        <taxon>Pocilloporidae</taxon>
        <taxon>Pocillopora</taxon>
    </lineage>
</organism>
<proteinExistence type="predicted"/>
<sequence length="73" mass="8018">MSESRQTFANVTWATVGWTAKMCHVKVLTTAQVMVYAAAMTHVFATLYGMVQLAVCQTAPVSIPVQEGRLHFT</sequence>